<dbReference type="Proteomes" id="UP001052655">
    <property type="component" value="Unassembled WGS sequence"/>
</dbReference>
<evidence type="ECO:0000313" key="2">
    <source>
        <dbReference type="EMBL" id="GHI33200.1"/>
    </source>
</evidence>
<feature type="region of interest" description="Disordered" evidence="1">
    <location>
        <begin position="34"/>
        <end position="69"/>
    </location>
</feature>
<protein>
    <submittedName>
        <fullName evidence="2">Uncharacterized protein</fullName>
    </submittedName>
</protein>
<dbReference type="EMBL" id="BNDX01000013">
    <property type="protein sequence ID" value="GHI33200.1"/>
    <property type="molecule type" value="Genomic_DNA"/>
</dbReference>
<keyword evidence="3" id="KW-1185">Reference proteome</keyword>
<name>A0ABQ3Q7I3_9ACTN</name>
<accession>A0ABQ3Q7I3</accession>
<gene>
    <name evidence="2" type="ORF">Sdagh_49300</name>
</gene>
<evidence type="ECO:0000256" key="1">
    <source>
        <dbReference type="SAM" id="MobiDB-lite"/>
    </source>
</evidence>
<proteinExistence type="predicted"/>
<dbReference type="RefSeq" id="WP_226535674.1">
    <property type="nucleotide sequence ID" value="NZ_BMTC01000044.1"/>
</dbReference>
<sequence length="69" mass="7373">MIRRFRRCGHAPGAISPEDQAVVDQFRAMLTAVRNPEPWTPGSPWTSPCGSARSSNAPTPGPATTTAPR</sequence>
<reference evidence="2" key="1">
    <citation type="submission" date="2024-05" db="EMBL/GenBank/DDBJ databases">
        <title>Whole genome shotgun sequence of Streptomyces daghestanicus NBRC 12762.</title>
        <authorList>
            <person name="Komaki H."/>
            <person name="Tamura T."/>
        </authorList>
    </citation>
    <scope>NUCLEOTIDE SEQUENCE</scope>
    <source>
        <strain evidence="2">NBRC 12762</strain>
    </source>
</reference>
<organism evidence="2 3">
    <name type="scientific">Streptomyces daghestanicus</name>
    <dbReference type="NCBI Taxonomy" id="66885"/>
    <lineage>
        <taxon>Bacteria</taxon>
        <taxon>Bacillati</taxon>
        <taxon>Actinomycetota</taxon>
        <taxon>Actinomycetes</taxon>
        <taxon>Kitasatosporales</taxon>
        <taxon>Streptomycetaceae</taxon>
        <taxon>Streptomyces</taxon>
    </lineage>
</organism>
<evidence type="ECO:0000313" key="3">
    <source>
        <dbReference type="Proteomes" id="UP001052655"/>
    </source>
</evidence>
<comment type="caution">
    <text evidence="2">The sequence shown here is derived from an EMBL/GenBank/DDBJ whole genome shotgun (WGS) entry which is preliminary data.</text>
</comment>
<feature type="compositionally biased region" description="Polar residues" evidence="1">
    <location>
        <begin position="43"/>
        <end position="56"/>
    </location>
</feature>